<keyword evidence="13" id="KW-1185">Reference proteome</keyword>
<evidence type="ECO:0000256" key="8">
    <source>
        <dbReference type="PIRNR" id="PIRNR000077"/>
    </source>
</evidence>
<keyword evidence="5 10" id="KW-1015">Disulfide bond</keyword>
<evidence type="ECO:0000256" key="7">
    <source>
        <dbReference type="NCBIfam" id="TIGR01068"/>
    </source>
</evidence>
<dbReference type="NCBIfam" id="TIGR01068">
    <property type="entry name" value="thioredoxin"/>
    <property type="match status" value="1"/>
</dbReference>
<feature type="site" description="Deprotonates C-terminal active site Cys" evidence="9">
    <location>
        <position position="26"/>
    </location>
</feature>
<comment type="similarity">
    <text evidence="2 8">Belongs to the thioredoxin family.</text>
</comment>
<dbReference type="SUPFAM" id="SSF52833">
    <property type="entry name" value="Thioredoxin-like"/>
    <property type="match status" value="1"/>
</dbReference>
<dbReference type="GO" id="GO:0045454">
    <property type="term" value="P:cell redox homeostasis"/>
    <property type="evidence" value="ECO:0007669"/>
    <property type="project" value="TreeGrafter"/>
</dbReference>
<feature type="domain" description="Thioredoxin" evidence="11">
    <location>
        <begin position="1"/>
        <end position="107"/>
    </location>
</feature>
<evidence type="ECO:0000256" key="3">
    <source>
        <dbReference type="ARBA" id="ARBA00022448"/>
    </source>
</evidence>
<feature type="active site" description="Nucleophile" evidence="9">
    <location>
        <position position="32"/>
    </location>
</feature>
<evidence type="ECO:0000256" key="4">
    <source>
        <dbReference type="ARBA" id="ARBA00022982"/>
    </source>
</evidence>
<reference evidence="12" key="1">
    <citation type="submission" date="2022-02" db="EMBL/GenBank/DDBJ databases">
        <title>Corynebacterium sp. from urogenital microbiome.</title>
        <authorList>
            <person name="Cappelli E.A."/>
            <person name="Ribeiro T.G."/>
            <person name="Peixe L."/>
        </authorList>
    </citation>
    <scope>NUCLEOTIDE SEQUENCE</scope>
    <source>
        <strain evidence="12">C9Ua_112</strain>
    </source>
</reference>
<evidence type="ECO:0000259" key="11">
    <source>
        <dbReference type="PROSITE" id="PS51352"/>
    </source>
</evidence>
<name>A0A9X3RQH7_9CORY</name>
<keyword evidence="4" id="KW-0249">Electron transport</keyword>
<dbReference type="AlphaFoldDB" id="A0A9X3RQH7"/>
<evidence type="ECO:0000256" key="1">
    <source>
        <dbReference type="ARBA" id="ARBA00003318"/>
    </source>
</evidence>
<feature type="site" description="Contributes to redox potential value" evidence="9">
    <location>
        <position position="34"/>
    </location>
</feature>
<comment type="function">
    <text evidence="1">Participates in various redox reactions through the reversible oxidation of its active center dithiol to a disulfide and catalyzes dithiol-disulfide exchange reactions.</text>
</comment>
<dbReference type="InterPro" id="IPR013766">
    <property type="entry name" value="Thioredoxin_domain"/>
</dbReference>
<keyword evidence="3" id="KW-0813">Transport</keyword>
<dbReference type="PROSITE" id="PS51352">
    <property type="entry name" value="THIOREDOXIN_2"/>
    <property type="match status" value="1"/>
</dbReference>
<dbReference type="GeneID" id="301813149"/>
<evidence type="ECO:0000256" key="10">
    <source>
        <dbReference type="PIRSR" id="PIRSR000077-4"/>
    </source>
</evidence>
<accession>A0A9X3RQH7</accession>
<feature type="disulfide bond" description="Redox-active" evidence="10">
    <location>
        <begin position="32"/>
        <end position="35"/>
    </location>
</feature>
<dbReference type="InterPro" id="IPR036249">
    <property type="entry name" value="Thioredoxin-like_sf"/>
</dbReference>
<evidence type="ECO:0000256" key="6">
    <source>
        <dbReference type="ARBA" id="ARBA00023284"/>
    </source>
</evidence>
<comment type="caution">
    <text evidence="12">The sequence shown here is derived from an EMBL/GenBank/DDBJ whole genome shotgun (WGS) entry which is preliminary data.</text>
</comment>
<evidence type="ECO:0000256" key="5">
    <source>
        <dbReference type="ARBA" id="ARBA00023157"/>
    </source>
</evidence>
<gene>
    <name evidence="12" type="primary">trxA</name>
    <name evidence="12" type="ORF">L8U58_06270</name>
</gene>
<dbReference type="PRINTS" id="PR00421">
    <property type="entry name" value="THIOREDOXIN"/>
</dbReference>
<dbReference type="GO" id="GO:0005829">
    <property type="term" value="C:cytosol"/>
    <property type="evidence" value="ECO:0007669"/>
    <property type="project" value="TreeGrafter"/>
</dbReference>
<dbReference type="PANTHER" id="PTHR45663:SF11">
    <property type="entry name" value="GEO12009P1"/>
    <property type="match status" value="1"/>
</dbReference>
<dbReference type="CDD" id="cd02947">
    <property type="entry name" value="TRX_family"/>
    <property type="match status" value="1"/>
</dbReference>
<evidence type="ECO:0000313" key="13">
    <source>
        <dbReference type="Proteomes" id="UP001146505"/>
    </source>
</evidence>
<protein>
    <recommendedName>
        <fullName evidence="7 8">Thioredoxin</fullName>
    </recommendedName>
</protein>
<dbReference type="GO" id="GO:0015035">
    <property type="term" value="F:protein-disulfide reductase activity"/>
    <property type="evidence" value="ECO:0007669"/>
    <property type="project" value="UniProtKB-UniRule"/>
</dbReference>
<dbReference type="FunFam" id="3.40.30.10:FF:000001">
    <property type="entry name" value="Thioredoxin"/>
    <property type="match status" value="1"/>
</dbReference>
<proteinExistence type="inferred from homology"/>
<organism evidence="12 13">
    <name type="scientific">Corynebacterium macclintockiae</name>
    <dbReference type="NCBI Taxonomy" id="2913501"/>
    <lineage>
        <taxon>Bacteria</taxon>
        <taxon>Bacillati</taxon>
        <taxon>Actinomycetota</taxon>
        <taxon>Actinomycetes</taxon>
        <taxon>Mycobacteriales</taxon>
        <taxon>Corynebacteriaceae</taxon>
        <taxon>Corynebacterium</taxon>
    </lineage>
</organism>
<dbReference type="Pfam" id="PF00085">
    <property type="entry name" value="Thioredoxin"/>
    <property type="match status" value="1"/>
</dbReference>
<evidence type="ECO:0000313" key="12">
    <source>
        <dbReference type="EMBL" id="MCZ9305134.1"/>
    </source>
</evidence>
<dbReference type="PIRSF" id="PIRSF000077">
    <property type="entry name" value="Thioredoxin"/>
    <property type="match status" value="1"/>
</dbReference>
<keyword evidence="6 10" id="KW-0676">Redox-active center</keyword>
<feature type="site" description="Contributes to redox potential value" evidence="9">
    <location>
        <position position="33"/>
    </location>
</feature>
<dbReference type="Proteomes" id="UP001146505">
    <property type="component" value="Unassembled WGS sequence"/>
</dbReference>
<evidence type="ECO:0000256" key="2">
    <source>
        <dbReference type="ARBA" id="ARBA00008987"/>
    </source>
</evidence>
<dbReference type="EMBL" id="JAKMUV010000006">
    <property type="protein sequence ID" value="MCZ9305134.1"/>
    <property type="molecule type" value="Genomic_DNA"/>
</dbReference>
<evidence type="ECO:0000256" key="9">
    <source>
        <dbReference type="PIRSR" id="PIRSR000077-1"/>
    </source>
</evidence>
<feature type="active site" description="Nucleophile" evidence="9">
    <location>
        <position position="35"/>
    </location>
</feature>
<sequence>MSEILNVTEATFKSDVVESAQPVLVDFWADWCRPCLAMTPILDELAAEFDGKATIAKVNIDDERVLGAMFQVMSIPALMVFKDGKKVAEFSGAQSKDTLKAAIEQQL</sequence>
<dbReference type="RefSeq" id="WP_034975054.1">
    <property type="nucleotide sequence ID" value="NZ_CP180526.1"/>
</dbReference>
<dbReference type="PANTHER" id="PTHR45663">
    <property type="entry name" value="GEO12009P1"/>
    <property type="match status" value="1"/>
</dbReference>
<dbReference type="Gene3D" id="3.40.30.10">
    <property type="entry name" value="Glutaredoxin"/>
    <property type="match status" value="1"/>
</dbReference>
<dbReference type="InterPro" id="IPR005746">
    <property type="entry name" value="Thioredoxin"/>
</dbReference>